<dbReference type="VEuPathDB" id="TrichDB:TVAGG3_0614640"/>
<dbReference type="AlphaFoldDB" id="A2EE37"/>
<protein>
    <submittedName>
        <fullName evidence="1">Uncharacterized protein</fullName>
    </submittedName>
</protein>
<gene>
    <name evidence="1" type="ORF">TVAG_180080</name>
</gene>
<dbReference type="VEuPathDB" id="TrichDB:TVAG_180080"/>
<dbReference type="EMBL" id="DS113365">
    <property type="protein sequence ID" value="EAY09034.1"/>
    <property type="molecule type" value="Genomic_DNA"/>
</dbReference>
<keyword evidence="2" id="KW-1185">Reference proteome</keyword>
<dbReference type="KEGG" id="tva:4766950"/>
<dbReference type="GO" id="GO:0005085">
    <property type="term" value="F:guanyl-nucleotide exchange factor activity"/>
    <property type="evidence" value="ECO:0007669"/>
    <property type="project" value="InterPro"/>
</dbReference>
<dbReference type="PROSITE" id="PS51835">
    <property type="entry name" value="DENN_C9ORF72"/>
    <property type="match status" value="1"/>
</dbReference>
<dbReference type="RefSeq" id="XP_001321257.1">
    <property type="nucleotide sequence ID" value="XM_001321222.1"/>
</dbReference>
<dbReference type="PANTHER" id="PTHR31855">
    <property type="entry name" value="GUANINE NUCLEOTIDE EXCHANGE C9ORF72"/>
    <property type="match status" value="1"/>
</dbReference>
<dbReference type="InParanoid" id="A2EE37"/>
<dbReference type="InterPro" id="IPR027819">
    <property type="entry name" value="C9orf72"/>
</dbReference>
<sequence length="422" mass="49376">MTDENLLKLSPNHPFLAVCIASFSMRTGVIIRNLWKYDERFENRQWLTDLLKFNLLNVQQQQQSSFADCPASFFQLLEHKISYFASIFIHQADSYPEYWCFAIFINETKVNLKTLYVNTVTQQTCYCGKIVRKFCEENNINGAMPEVERILNIISQLLSPHTFSIQPMKLDYFDINFLGTLIASHLQTQMTTIIESNNQEEAKLLFDILMNFCLDYQKSLSDKYYRNTILPFLYVQITWQQAAIPMNMLWEFKRPFTWVQLSQRIVIQSPAIEVQRTAFIENQNIKTSSLSEEEIKARAAKISRIYKLNVIRSSEYGVSIISKLLSVNQKFLDFYTKQVFAKIVQKAILLTELCETIIKSDDIPTHEEIHHIDSILDLSDESPYKKDERGIIISIAALFNHNSYKKLYLDRKDKAMYLMSNL</sequence>
<evidence type="ECO:0000313" key="1">
    <source>
        <dbReference type="EMBL" id="EAY09034.1"/>
    </source>
</evidence>
<dbReference type="PANTHER" id="PTHR31855:SF2">
    <property type="entry name" value="GUANINE NUCLEOTIDE EXCHANGE FACTOR C9ORF72"/>
    <property type="match status" value="1"/>
</dbReference>
<accession>A2EE37</accession>
<reference evidence="1" key="2">
    <citation type="journal article" date="2007" name="Science">
        <title>Draft genome sequence of the sexually transmitted pathogen Trichomonas vaginalis.</title>
        <authorList>
            <person name="Carlton J.M."/>
            <person name="Hirt R.P."/>
            <person name="Silva J.C."/>
            <person name="Delcher A.L."/>
            <person name="Schatz M."/>
            <person name="Zhao Q."/>
            <person name="Wortman J.R."/>
            <person name="Bidwell S.L."/>
            <person name="Alsmark U.C.M."/>
            <person name="Besteiro S."/>
            <person name="Sicheritz-Ponten T."/>
            <person name="Noel C.J."/>
            <person name="Dacks J.B."/>
            <person name="Foster P.G."/>
            <person name="Simillion C."/>
            <person name="Van de Peer Y."/>
            <person name="Miranda-Saavedra D."/>
            <person name="Barton G.J."/>
            <person name="Westrop G.D."/>
            <person name="Mueller S."/>
            <person name="Dessi D."/>
            <person name="Fiori P.L."/>
            <person name="Ren Q."/>
            <person name="Paulsen I."/>
            <person name="Zhang H."/>
            <person name="Bastida-Corcuera F.D."/>
            <person name="Simoes-Barbosa A."/>
            <person name="Brown M.T."/>
            <person name="Hayes R.D."/>
            <person name="Mukherjee M."/>
            <person name="Okumura C.Y."/>
            <person name="Schneider R."/>
            <person name="Smith A.J."/>
            <person name="Vanacova S."/>
            <person name="Villalvazo M."/>
            <person name="Haas B.J."/>
            <person name="Pertea M."/>
            <person name="Feldblyum T.V."/>
            <person name="Utterback T.R."/>
            <person name="Shu C.L."/>
            <person name="Osoegawa K."/>
            <person name="de Jong P.J."/>
            <person name="Hrdy I."/>
            <person name="Horvathova L."/>
            <person name="Zubacova Z."/>
            <person name="Dolezal P."/>
            <person name="Malik S.B."/>
            <person name="Logsdon J.M. Jr."/>
            <person name="Henze K."/>
            <person name="Gupta A."/>
            <person name="Wang C.C."/>
            <person name="Dunne R.L."/>
            <person name="Upcroft J.A."/>
            <person name="Upcroft P."/>
            <person name="White O."/>
            <person name="Salzberg S.L."/>
            <person name="Tang P."/>
            <person name="Chiu C.-H."/>
            <person name="Lee Y.-S."/>
            <person name="Embley T.M."/>
            <person name="Coombs G.H."/>
            <person name="Mottram J.C."/>
            <person name="Tachezy J."/>
            <person name="Fraser-Liggett C.M."/>
            <person name="Johnson P.J."/>
        </authorList>
    </citation>
    <scope>NUCLEOTIDE SEQUENCE [LARGE SCALE GENOMIC DNA]</scope>
    <source>
        <strain evidence="1">G3</strain>
    </source>
</reference>
<reference evidence="1" key="1">
    <citation type="submission" date="2006-10" db="EMBL/GenBank/DDBJ databases">
        <authorList>
            <person name="Amadeo P."/>
            <person name="Zhao Q."/>
            <person name="Wortman J."/>
            <person name="Fraser-Liggett C."/>
            <person name="Carlton J."/>
        </authorList>
    </citation>
    <scope>NUCLEOTIDE SEQUENCE</scope>
    <source>
        <strain evidence="1">G3</strain>
    </source>
</reference>
<dbReference type="Proteomes" id="UP000001542">
    <property type="component" value="Unassembled WGS sequence"/>
</dbReference>
<organism evidence="1 2">
    <name type="scientific">Trichomonas vaginalis (strain ATCC PRA-98 / G3)</name>
    <dbReference type="NCBI Taxonomy" id="412133"/>
    <lineage>
        <taxon>Eukaryota</taxon>
        <taxon>Metamonada</taxon>
        <taxon>Parabasalia</taxon>
        <taxon>Trichomonadida</taxon>
        <taxon>Trichomonadidae</taxon>
        <taxon>Trichomonas</taxon>
    </lineage>
</organism>
<proteinExistence type="predicted"/>
<dbReference type="Pfam" id="PF15019">
    <property type="entry name" value="C9orf72-like"/>
    <property type="match status" value="1"/>
</dbReference>
<evidence type="ECO:0000313" key="2">
    <source>
        <dbReference type="Proteomes" id="UP000001542"/>
    </source>
</evidence>
<name>A2EE37_TRIV3</name>